<dbReference type="Proteomes" id="UP001219862">
    <property type="component" value="Unassembled WGS sequence"/>
</dbReference>
<protein>
    <submittedName>
        <fullName evidence="4">GNAT family N-acetyltransferase</fullName>
        <ecNumber evidence="4">2.3.1.-</ecNumber>
    </submittedName>
</protein>
<dbReference type="PROSITE" id="PS51186">
    <property type="entry name" value="GNAT"/>
    <property type="match status" value="1"/>
</dbReference>
<dbReference type="GO" id="GO:0016746">
    <property type="term" value="F:acyltransferase activity"/>
    <property type="evidence" value="ECO:0007669"/>
    <property type="project" value="UniProtKB-KW"/>
</dbReference>
<evidence type="ECO:0000313" key="4">
    <source>
        <dbReference type="EMBL" id="MDC8784866.1"/>
    </source>
</evidence>
<dbReference type="PANTHER" id="PTHR43877">
    <property type="entry name" value="AMINOALKYLPHOSPHONATE N-ACETYLTRANSFERASE-RELATED-RELATED"/>
    <property type="match status" value="1"/>
</dbReference>
<evidence type="ECO:0000259" key="3">
    <source>
        <dbReference type="PROSITE" id="PS51186"/>
    </source>
</evidence>
<reference evidence="4 5" key="1">
    <citation type="submission" date="2022-10" db="EMBL/GenBank/DDBJ databases">
        <title>paucibacter sp. hw8 Genome sequencing.</title>
        <authorList>
            <person name="Park S."/>
        </authorList>
    </citation>
    <scope>NUCLEOTIDE SEQUENCE [LARGE SCALE GENOMIC DNA]</scope>
    <source>
        <strain evidence="5">hw8</strain>
    </source>
</reference>
<comment type="caution">
    <text evidence="4">The sequence shown here is derived from an EMBL/GenBank/DDBJ whole genome shotgun (WGS) entry which is preliminary data.</text>
</comment>
<keyword evidence="2 4" id="KW-0012">Acyltransferase</keyword>
<evidence type="ECO:0000313" key="5">
    <source>
        <dbReference type="Proteomes" id="UP001219862"/>
    </source>
</evidence>
<dbReference type="Gene3D" id="3.40.630.30">
    <property type="match status" value="1"/>
</dbReference>
<evidence type="ECO:0000256" key="2">
    <source>
        <dbReference type="ARBA" id="ARBA00023315"/>
    </source>
</evidence>
<feature type="domain" description="N-acetyltransferase" evidence="3">
    <location>
        <begin position="8"/>
        <end position="155"/>
    </location>
</feature>
<keyword evidence="5" id="KW-1185">Reference proteome</keyword>
<keyword evidence="1 4" id="KW-0808">Transferase</keyword>
<proteinExistence type="predicted"/>
<dbReference type="RefSeq" id="WP_273595989.1">
    <property type="nucleotide sequence ID" value="NZ_JAQQXS010000005.1"/>
</dbReference>
<dbReference type="InterPro" id="IPR016181">
    <property type="entry name" value="Acyl_CoA_acyltransferase"/>
</dbReference>
<gene>
    <name evidence="4" type="ORF">PRZ01_06655</name>
</gene>
<dbReference type="InterPro" id="IPR050832">
    <property type="entry name" value="Bact_Acetyltransf"/>
</dbReference>
<dbReference type="Pfam" id="PF13508">
    <property type="entry name" value="Acetyltransf_7"/>
    <property type="match status" value="1"/>
</dbReference>
<accession>A0ABT5KSM0</accession>
<dbReference type="SUPFAM" id="SSF55729">
    <property type="entry name" value="Acyl-CoA N-acyltransferases (Nat)"/>
    <property type="match status" value="1"/>
</dbReference>
<dbReference type="InterPro" id="IPR000182">
    <property type="entry name" value="GNAT_dom"/>
</dbReference>
<dbReference type="PANTHER" id="PTHR43877:SF2">
    <property type="entry name" value="AMINOALKYLPHOSPHONATE N-ACETYLTRANSFERASE-RELATED"/>
    <property type="match status" value="1"/>
</dbReference>
<name>A0ABT5KSM0_9BURK</name>
<dbReference type="CDD" id="cd04301">
    <property type="entry name" value="NAT_SF"/>
    <property type="match status" value="1"/>
</dbReference>
<sequence>MKLPPVSFQLERADQADVQALIAALDAYQLQLYPAPALCPRPVDALLQAHVRLAVVRDAHRRALACGAVWLHESHAELDRLMVLPDWRGGGLGAALVEVLQAEALKAGRDCLRLEMGVRQTAAQRLYERQGFRRCTPFDAGRGGVFRVYMEKRLCH</sequence>
<organism evidence="4 5">
    <name type="scientific">Roseateles koreensis</name>
    <dbReference type="NCBI Taxonomy" id="2987526"/>
    <lineage>
        <taxon>Bacteria</taxon>
        <taxon>Pseudomonadati</taxon>
        <taxon>Pseudomonadota</taxon>
        <taxon>Betaproteobacteria</taxon>
        <taxon>Burkholderiales</taxon>
        <taxon>Sphaerotilaceae</taxon>
        <taxon>Roseateles</taxon>
    </lineage>
</organism>
<evidence type="ECO:0000256" key="1">
    <source>
        <dbReference type="ARBA" id="ARBA00022679"/>
    </source>
</evidence>
<dbReference type="EMBL" id="JAQQXS010000005">
    <property type="protein sequence ID" value="MDC8784866.1"/>
    <property type="molecule type" value="Genomic_DNA"/>
</dbReference>
<dbReference type="EC" id="2.3.1.-" evidence="4"/>